<dbReference type="AlphaFoldDB" id="A0A1Y2A2I5"/>
<comment type="caution">
    <text evidence="1">The sequence shown here is derived from an EMBL/GenBank/DDBJ whole genome shotgun (WGS) entry which is preliminary data.</text>
</comment>
<accession>A0A1Y2A2I5</accession>
<gene>
    <name evidence="1" type="ORF">BCR34DRAFT_96995</name>
</gene>
<dbReference type="EMBL" id="MCFA01000017">
    <property type="protein sequence ID" value="ORY16620.1"/>
    <property type="molecule type" value="Genomic_DNA"/>
</dbReference>
<evidence type="ECO:0000313" key="1">
    <source>
        <dbReference type="EMBL" id="ORY16620.1"/>
    </source>
</evidence>
<reference evidence="1 2" key="1">
    <citation type="submission" date="2016-07" db="EMBL/GenBank/DDBJ databases">
        <title>Pervasive Adenine N6-methylation of Active Genes in Fungi.</title>
        <authorList>
            <consortium name="DOE Joint Genome Institute"/>
            <person name="Mondo S.J."/>
            <person name="Dannebaum R.O."/>
            <person name="Kuo R.C."/>
            <person name="Labutti K."/>
            <person name="Haridas S."/>
            <person name="Kuo A."/>
            <person name="Salamov A."/>
            <person name="Ahrendt S.R."/>
            <person name="Lipzen A."/>
            <person name="Sullivan W."/>
            <person name="Andreopoulos W.B."/>
            <person name="Clum A."/>
            <person name="Lindquist E."/>
            <person name="Daum C."/>
            <person name="Ramamoorthy G.K."/>
            <person name="Gryganskyi A."/>
            <person name="Culley D."/>
            <person name="Magnuson J.K."/>
            <person name="James T.Y."/>
            <person name="O'Malley M.A."/>
            <person name="Stajich J.E."/>
            <person name="Spatafora J.W."/>
            <person name="Visel A."/>
            <person name="Grigoriev I.V."/>
        </authorList>
    </citation>
    <scope>NUCLEOTIDE SEQUENCE [LARGE SCALE GENOMIC DNA]</scope>
    <source>
        <strain evidence="1 2">CBS 115471</strain>
    </source>
</reference>
<dbReference type="Proteomes" id="UP000193144">
    <property type="component" value="Unassembled WGS sequence"/>
</dbReference>
<evidence type="ECO:0000313" key="2">
    <source>
        <dbReference type="Proteomes" id="UP000193144"/>
    </source>
</evidence>
<proteinExistence type="predicted"/>
<organism evidence="1 2">
    <name type="scientific">Clohesyomyces aquaticus</name>
    <dbReference type="NCBI Taxonomy" id="1231657"/>
    <lineage>
        <taxon>Eukaryota</taxon>
        <taxon>Fungi</taxon>
        <taxon>Dikarya</taxon>
        <taxon>Ascomycota</taxon>
        <taxon>Pezizomycotina</taxon>
        <taxon>Dothideomycetes</taxon>
        <taxon>Pleosporomycetidae</taxon>
        <taxon>Pleosporales</taxon>
        <taxon>Lindgomycetaceae</taxon>
        <taxon>Clohesyomyces</taxon>
    </lineage>
</organism>
<sequence>MASAPWLAHHNAPIQICSIHHQLVPLLLSHITTKHGVDVCLSPFAARDKEPGSNCPCAGFLDILLPLIVVCVFRFSEDCAKHLDRILIHQTTLFLPALDFSKSAIR</sequence>
<keyword evidence="2" id="KW-1185">Reference proteome</keyword>
<name>A0A1Y2A2I5_9PLEO</name>
<protein>
    <submittedName>
        <fullName evidence="1">Uncharacterized protein</fullName>
    </submittedName>
</protein>